<protein>
    <submittedName>
        <fullName evidence="1">Uncharacterized protein</fullName>
    </submittedName>
</protein>
<proteinExistence type="predicted"/>
<dbReference type="AlphaFoldDB" id="A0A0F9J562"/>
<reference evidence="1" key="1">
    <citation type="journal article" date="2015" name="Nature">
        <title>Complex archaea that bridge the gap between prokaryotes and eukaryotes.</title>
        <authorList>
            <person name="Spang A."/>
            <person name="Saw J.H."/>
            <person name="Jorgensen S.L."/>
            <person name="Zaremba-Niedzwiedzka K."/>
            <person name="Martijn J."/>
            <person name="Lind A.E."/>
            <person name="van Eijk R."/>
            <person name="Schleper C."/>
            <person name="Guy L."/>
            <person name="Ettema T.J."/>
        </authorList>
    </citation>
    <scope>NUCLEOTIDE SEQUENCE</scope>
</reference>
<sequence>MSEEQVYKALQKNQTLDEYLNTHKSKINDENFVPIARYNKDGDHIEVYIENKRCYLDNNLGGNVGIFRDNDAHNIVGVKIFDVESVIEVIKPLITETHSQKYDRVFFKKFNEGETAYNQNLDRQSNPYIKDTLSNEAWDAGWLAGWADKHYDNY</sequence>
<gene>
    <name evidence="1" type="ORF">LCGC14_1498690</name>
</gene>
<accession>A0A0F9J562</accession>
<evidence type="ECO:0000313" key="1">
    <source>
        <dbReference type="EMBL" id="KKM64703.1"/>
    </source>
</evidence>
<name>A0A0F9J562_9ZZZZ</name>
<organism evidence="1">
    <name type="scientific">marine sediment metagenome</name>
    <dbReference type="NCBI Taxonomy" id="412755"/>
    <lineage>
        <taxon>unclassified sequences</taxon>
        <taxon>metagenomes</taxon>
        <taxon>ecological metagenomes</taxon>
    </lineage>
</organism>
<dbReference type="EMBL" id="LAZR01010850">
    <property type="protein sequence ID" value="KKM64703.1"/>
    <property type="molecule type" value="Genomic_DNA"/>
</dbReference>
<comment type="caution">
    <text evidence="1">The sequence shown here is derived from an EMBL/GenBank/DDBJ whole genome shotgun (WGS) entry which is preliminary data.</text>
</comment>